<evidence type="ECO:0000313" key="3">
    <source>
        <dbReference type="Proteomes" id="UP000252139"/>
    </source>
</evidence>
<dbReference type="OrthoDB" id="2286040at2759"/>
<evidence type="ECO:0000313" key="2">
    <source>
        <dbReference type="EMBL" id="RCH78372.1"/>
    </source>
</evidence>
<dbReference type="EMBL" id="PJQL01005219">
    <property type="protein sequence ID" value="RCH78372.1"/>
    <property type="molecule type" value="Genomic_DNA"/>
</dbReference>
<dbReference type="AlphaFoldDB" id="A0A367IL11"/>
<sequence>MHDNSEKDDSNSDDDSLVEDDAVNVILDVKTTRSQPKDQTKGENNIKRYDYKTSQPEKEQKKKLLIAELGDLESVVYVDREGEEHHLLAAPKVISNMMTLEAENQP</sequence>
<gene>
    <name evidence="2" type="ORF">CU097_000924</name>
</gene>
<evidence type="ECO:0000256" key="1">
    <source>
        <dbReference type="SAM" id="MobiDB-lite"/>
    </source>
</evidence>
<feature type="compositionally biased region" description="Basic and acidic residues" evidence="1">
    <location>
        <begin position="1"/>
        <end position="10"/>
    </location>
</feature>
<accession>A0A367IL11</accession>
<feature type="non-terminal residue" evidence="2">
    <location>
        <position position="106"/>
    </location>
</feature>
<protein>
    <submittedName>
        <fullName evidence="2">Uncharacterized protein</fullName>
    </submittedName>
</protein>
<reference evidence="2 3" key="1">
    <citation type="journal article" date="2018" name="G3 (Bethesda)">
        <title>Phylogenetic and Phylogenomic Definition of Rhizopus Species.</title>
        <authorList>
            <person name="Gryganskyi A.P."/>
            <person name="Golan J."/>
            <person name="Dolatabadi S."/>
            <person name="Mondo S."/>
            <person name="Robb S."/>
            <person name="Idnurm A."/>
            <person name="Muszewska A."/>
            <person name="Steczkiewicz K."/>
            <person name="Masonjones S."/>
            <person name="Liao H.L."/>
            <person name="Gajdeczka M.T."/>
            <person name="Anike F."/>
            <person name="Vuek A."/>
            <person name="Anishchenko I.M."/>
            <person name="Voigt K."/>
            <person name="de Hoog G.S."/>
            <person name="Smith M.E."/>
            <person name="Heitman J."/>
            <person name="Vilgalys R."/>
            <person name="Stajich J.E."/>
        </authorList>
    </citation>
    <scope>NUCLEOTIDE SEQUENCE [LARGE SCALE GENOMIC DNA]</scope>
    <source>
        <strain evidence="2 3">CBS 357.93</strain>
    </source>
</reference>
<feature type="region of interest" description="Disordered" evidence="1">
    <location>
        <begin position="1"/>
        <end position="20"/>
    </location>
</feature>
<name>A0A367IL11_RHIAZ</name>
<proteinExistence type="predicted"/>
<organism evidence="2 3">
    <name type="scientific">Rhizopus azygosporus</name>
    <name type="common">Rhizopus microsporus var. azygosporus</name>
    <dbReference type="NCBI Taxonomy" id="86630"/>
    <lineage>
        <taxon>Eukaryota</taxon>
        <taxon>Fungi</taxon>
        <taxon>Fungi incertae sedis</taxon>
        <taxon>Mucoromycota</taxon>
        <taxon>Mucoromycotina</taxon>
        <taxon>Mucoromycetes</taxon>
        <taxon>Mucorales</taxon>
        <taxon>Mucorineae</taxon>
        <taxon>Rhizopodaceae</taxon>
        <taxon>Rhizopus</taxon>
    </lineage>
</organism>
<comment type="caution">
    <text evidence="2">The sequence shown here is derived from an EMBL/GenBank/DDBJ whole genome shotgun (WGS) entry which is preliminary data.</text>
</comment>
<feature type="compositionally biased region" description="Basic and acidic residues" evidence="1">
    <location>
        <begin position="35"/>
        <end position="59"/>
    </location>
</feature>
<dbReference type="Proteomes" id="UP000252139">
    <property type="component" value="Unassembled WGS sequence"/>
</dbReference>
<feature type="region of interest" description="Disordered" evidence="1">
    <location>
        <begin position="27"/>
        <end position="59"/>
    </location>
</feature>
<keyword evidence="3" id="KW-1185">Reference proteome</keyword>
<feature type="compositionally biased region" description="Acidic residues" evidence="1">
    <location>
        <begin position="11"/>
        <end position="20"/>
    </location>
</feature>